<evidence type="ECO:0000256" key="6">
    <source>
        <dbReference type="ARBA" id="ARBA00023136"/>
    </source>
</evidence>
<feature type="transmembrane region" description="Helical" evidence="7">
    <location>
        <begin position="72"/>
        <end position="98"/>
    </location>
</feature>
<dbReference type="PANTHER" id="PTHR43045">
    <property type="entry name" value="SHIKIMATE TRANSPORTER"/>
    <property type="match status" value="1"/>
</dbReference>
<dbReference type="PANTHER" id="PTHR43045:SF4">
    <property type="entry name" value="TRANSPORTER YDFJ-RELATED"/>
    <property type="match status" value="1"/>
</dbReference>
<keyword evidence="10" id="KW-1185">Reference proteome</keyword>
<organism evidence="9 10">
    <name type="scientific">Trueperella pecoris</name>
    <dbReference type="NCBI Taxonomy" id="2733571"/>
    <lineage>
        <taxon>Bacteria</taxon>
        <taxon>Bacillati</taxon>
        <taxon>Actinomycetota</taxon>
        <taxon>Actinomycetes</taxon>
        <taxon>Actinomycetales</taxon>
        <taxon>Actinomycetaceae</taxon>
        <taxon>Trueperella</taxon>
    </lineage>
</organism>
<keyword evidence="2" id="KW-0813">Transport</keyword>
<feature type="transmembrane region" description="Helical" evidence="7">
    <location>
        <begin position="118"/>
        <end position="137"/>
    </location>
</feature>
<reference evidence="9 10" key="1">
    <citation type="submission" date="2020-10" db="EMBL/GenBank/DDBJ databases">
        <title>Trueperella pecoris sp. nov. isolated from bovine and porcine specimens.</title>
        <authorList>
            <person name="Schoenecker L."/>
            <person name="Schnydrig P."/>
            <person name="Brodard I."/>
            <person name="Thomann A."/>
            <person name="Hemphill A."/>
            <person name="Rodriguez-Campos S."/>
            <person name="Perreten V."/>
            <person name="Jores J."/>
            <person name="Kittl S."/>
        </authorList>
    </citation>
    <scope>NUCLEOTIDE SEQUENCE [LARGE SCALE GENOMIC DNA]</scope>
    <source>
        <strain evidence="9 10">15A0121</strain>
    </source>
</reference>
<proteinExistence type="predicted"/>
<evidence type="ECO:0000256" key="5">
    <source>
        <dbReference type="ARBA" id="ARBA00022989"/>
    </source>
</evidence>
<evidence type="ECO:0000313" key="9">
    <source>
        <dbReference type="EMBL" id="QOR44981.1"/>
    </source>
</evidence>
<keyword evidence="3" id="KW-1003">Cell membrane</keyword>
<dbReference type="Pfam" id="PF07690">
    <property type="entry name" value="MFS_1"/>
    <property type="match status" value="1"/>
</dbReference>
<feature type="domain" description="Major facilitator superfamily (MFS) profile" evidence="8">
    <location>
        <begin position="51"/>
        <end position="461"/>
    </location>
</feature>
<feature type="transmembrane region" description="Helical" evidence="7">
    <location>
        <begin position="274"/>
        <end position="296"/>
    </location>
</feature>
<dbReference type="Proteomes" id="UP000595053">
    <property type="component" value="Chromosome"/>
</dbReference>
<protein>
    <submittedName>
        <fullName evidence="9">MFS transporter</fullName>
    </submittedName>
</protein>
<evidence type="ECO:0000259" key="8">
    <source>
        <dbReference type="PROSITE" id="PS50850"/>
    </source>
</evidence>
<evidence type="ECO:0000256" key="2">
    <source>
        <dbReference type="ARBA" id="ARBA00022448"/>
    </source>
</evidence>
<dbReference type="InterPro" id="IPR036259">
    <property type="entry name" value="MFS_trans_sf"/>
</dbReference>
<keyword evidence="6 7" id="KW-0472">Membrane</keyword>
<dbReference type="PROSITE" id="PS50850">
    <property type="entry name" value="MFS"/>
    <property type="match status" value="1"/>
</dbReference>
<evidence type="ECO:0000256" key="4">
    <source>
        <dbReference type="ARBA" id="ARBA00022692"/>
    </source>
</evidence>
<accession>A0A7M1QT53</accession>
<feature type="transmembrane region" description="Helical" evidence="7">
    <location>
        <begin position="216"/>
        <end position="239"/>
    </location>
</feature>
<feature type="transmembrane region" description="Helical" evidence="7">
    <location>
        <begin position="366"/>
        <end position="391"/>
    </location>
</feature>
<gene>
    <name evidence="9" type="ORF">INS88_06730</name>
</gene>
<feature type="transmembrane region" description="Helical" evidence="7">
    <location>
        <begin position="308"/>
        <end position="329"/>
    </location>
</feature>
<feature type="transmembrane region" description="Helical" evidence="7">
    <location>
        <begin position="143"/>
        <end position="163"/>
    </location>
</feature>
<evidence type="ECO:0000256" key="7">
    <source>
        <dbReference type="SAM" id="Phobius"/>
    </source>
</evidence>
<evidence type="ECO:0000313" key="10">
    <source>
        <dbReference type="Proteomes" id="UP000595053"/>
    </source>
</evidence>
<feature type="transmembrane region" description="Helical" evidence="7">
    <location>
        <begin position="341"/>
        <end position="360"/>
    </location>
</feature>
<name>A0A7M1QT53_9ACTO</name>
<dbReference type="Gene3D" id="1.20.1250.20">
    <property type="entry name" value="MFS general substrate transporter like domains"/>
    <property type="match status" value="2"/>
</dbReference>
<keyword evidence="4 7" id="KW-0812">Transmembrane</keyword>
<sequence>MPPRARVFRTEHSPCVGIEPTVSAAVSPEFCNQEGVTGATGVWLPPEGRAALRAGVIGNWIDNVHVFLPLTALAPAIVVLGGPGAAQAGALVVVAMLLGRPLGGVIFGRIADRLGRTATTRIAIAGTAACAAGIALMPTHLAIGAAALAGVLVLRFVGGVFVAGEYSAAIPLAMEWTPPRRRGLMSGVILAMAPLAQATIAFATAASLALLGREAYVAWGWRALFGVGVMFSLGMFAYYSRHVVDAPVFHRQRAAGEAAPAGIREVLFGSHAGAFWQVFTLMSGLWVLTAVTVLILPGRLSADAGFTATQAPFIMGVASLAQAVFMAGSGHASSLVGRRRLFVAWMAVAAIAGPALWFAIMSAASVAGAAALAACLQVVTVSAYGPVSAYLSERFPTQVRSSGYGMGYSLSLIAPALFPFYLPALERALGRDGAPVALLLCGAGLVTLGAALGPRLSPTDVDHDIDVVAGGLSDVVPAGNRTGEDTCVREAAT</sequence>
<dbReference type="EMBL" id="CP063213">
    <property type="protein sequence ID" value="QOR44981.1"/>
    <property type="molecule type" value="Genomic_DNA"/>
</dbReference>
<feature type="transmembrane region" description="Helical" evidence="7">
    <location>
        <begin position="434"/>
        <end position="453"/>
    </location>
</feature>
<comment type="subcellular location">
    <subcellularLocation>
        <location evidence="1">Cell membrane</location>
        <topology evidence="1">Multi-pass membrane protein</topology>
    </subcellularLocation>
</comment>
<dbReference type="GO" id="GO:0022857">
    <property type="term" value="F:transmembrane transporter activity"/>
    <property type="evidence" value="ECO:0007669"/>
    <property type="project" value="InterPro"/>
</dbReference>
<keyword evidence="5 7" id="KW-1133">Transmembrane helix</keyword>
<evidence type="ECO:0000256" key="1">
    <source>
        <dbReference type="ARBA" id="ARBA00004651"/>
    </source>
</evidence>
<dbReference type="SUPFAM" id="SSF103473">
    <property type="entry name" value="MFS general substrate transporter"/>
    <property type="match status" value="1"/>
</dbReference>
<dbReference type="InterPro" id="IPR011701">
    <property type="entry name" value="MFS"/>
</dbReference>
<evidence type="ECO:0000256" key="3">
    <source>
        <dbReference type="ARBA" id="ARBA00022475"/>
    </source>
</evidence>
<feature type="transmembrane region" description="Helical" evidence="7">
    <location>
        <begin position="184"/>
        <end position="210"/>
    </location>
</feature>
<dbReference type="GO" id="GO:0005886">
    <property type="term" value="C:plasma membrane"/>
    <property type="evidence" value="ECO:0007669"/>
    <property type="project" value="UniProtKB-SubCell"/>
</dbReference>
<dbReference type="AlphaFoldDB" id="A0A7M1QT53"/>
<feature type="transmembrane region" description="Helical" evidence="7">
    <location>
        <begin position="403"/>
        <end position="422"/>
    </location>
</feature>
<dbReference type="InterPro" id="IPR020846">
    <property type="entry name" value="MFS_dom"/>
</dbReference>